<dbReference type="Proteomes" id="UP000012589">
    <property type="component" value="Unassembled WGS sequence"/>
</dbReference>
<dbReference type="PANTHER" id="PTHR40396:SF1">
    <property type="entry name" value="ATPASE AAA-TYPE CORE DOMAIN-CONTAINING PROTEIN"/>
    <property type="match status" value="1"/>
</dbReference>
<evidence type="ECO:0000313" key="3">
    <source>
        <dbReference type="Proteomes" id="UP000012589"/>
    </source>
</evidence>
<comment type="caution">
    <text evidence="2">The sequence shown here is derived from an EMBL/GenBank/DDBJ whole genome shotgun (WGS) entry which is preliminary data.</text>
</comment>
<dbReference type="STRING" id="1235802.C823_01409"/>
<dbReference type="Pfam" id="PF13304">
    <property type="entry name" value="AAA_21"/>
    <property type="match status" value="1"/>
</dbReference>
<dbReference type="SUPFAM" id="SSF52540">
    <property type="entry name" value="P-loop containing nucleoside triphosphate hydrolases"/>
    <property type="match status" value="1"/>
</dbReference>
<dbReference type="HOGENOM" id="CLU_050508_0_0_9"/>
<dbReference type="Gene3D" id="3.40.50.300">
    <property type="entry name" value="P-loop containing nucleotide triphosphate hydrolases"/>
    <property type="match status" value="1"/>
</dbReference>
<proteinExistence type="predicted"/>
<name>N2AY22_9FIRM</name>
<dbReference type="GO" id="GO:0016887">
    <property type="term" value="F:ATP hydrolysis activity"/>
    <property type="evidence" value="ECO:0007669"/>
    <property type="project" value="InterPro"/>
</dbReference>
<keyword evidence="3" id="KW-1185">Reference proteome</keyword>
<organism evidence="2 3">
    <name type="scientific">Eubacterium plexicaudatum ASF492</name>
    <dbReference type="NCBI Taxonomy" id="1235802"/>
    <lineage>
        <taxon>Bacteria</taxon>
        <taxon>Bacillati</taxon>
        <taxon>Bacillota</taxon>
        <taxon>Clostridia</taxon>
        <taxon>Eubacteriales</taxon>
        <taxon>Eubacteriaceae</taxon>
        <taxon>Eubacterium</taxon>
    </lineage>
</organism>
<sequence length="440" mass="50842">MFTNIKIKNYKSLIDLEVNFAQKRNEPKPIILIYGENGVGKSNFANVFYTLCQTLQTLSVRKTIQEILEKKNKIAEVSEETIFKLISENLGDIETIIKNCKTKNSNGNMLLEYGFTINENPGNYLLEFDNNRIVHEKLDFVLNKNKTNLYDITSDRIKINEKIFLDNNYAKEFRELLSKYQGKHSFLSIILFEIEEKAEGYVRNKINDKLYDVLGSFMTMSIRVKTGNKGERGKIGISHEILGKLDKGEIDVSDEKELNKAEEMVNEFFTLVYSDIKEAYYKKEIKEEKILYELMFKKLIFGKIVDIEVEYESTGTLHLLDILPYLLMGIEGRTVVIDELDSGIHDLLVNNILCNVLDSINGQLIITTHNTTLLETDIDPAYIYTFMVDSDANKTLTSIMSYEDRAHPNLNYRSRYLKGMYGGIPISRDIDFFELLEILD</sequence>
<evidence type="ECO:0000313" key="2">
    <source>
        <dbReference type="EMBL" id="EMZ32991.1"/>
    </source>
</evidence>
<dbReference type="InterPro" id="IPR003959">
    <property type="entry name" value="ATPase_AAA_core"/>
</dbReference>
<dbReference type="InterPro" id="IPR027417">
    <property type="entry name" value="P-loop_NTPase"/>
</dbReference>
<dbReference type="PANTHER" id="PTHR40396">
    <property type="entry name" value="ATPASE-LIKE PROTEIN"/>
    <property type="match status" value="1"/>
</dbReference>
<dbReference type="EMBL" id="AQFT01000041">
    <property type="protein sequence ID" value="EMZ32991.1"/>
    <property type="molecule type" value="Genomic_DNA"/>
</dbReference>
<protein>
    <recommendedName>
        <fullName evidence="1">ATPase AAA-type core domain-containing protein</fullName>
    </recommendedName>
</protein>
<dbReference type="eggNOG" id="COG1106">
    <property type="taxonomic scope" value="Bacteria"/>
</dbReference>
<dbReference type="OrthoDB" id="9795626at2"/>
<reference evidence="2 3" key="1">
    <citation type="journal article" date="2014" name="Genome Announc.">
        <title>Draft genome sequences of the altered schaedler flora, a defined bacterial community from gnotobiotic mice.</title>
        <authorList>
            <person name="Wannemuehler M.J."/>
            <person name="Overstreet A.M."/>
            <person name="Ward D.V."/>
            <person name="Phillips G.J."/>
        </authorList>
    </citation>
    <scope>NUCLEOTIDE SEQUENCE [LARGE SCALE GENOMIC DNA]</scope>
    <source>
        <strain evidence="2 3">ASF492</strain>
    </source>
</reference>
<dbReference type="GO" id="GO:0005524">
    <property type="term" value="F:ATP binding"/>
    <property type="evidence" value="ECO:0007669"/>
    <property type="project" value="InterPro"/>
</dbReference>
<accession>N2AY22</accession>
<dbReference type="PATRIC" id="fig|1235802.3.peg.1496"/>
<feature type="domain" description="ATPase AAA-type core" evidence="1">
    <location>
        <begin position="302"/>
        <end position="375"/>
    </location>
</feature>
<gene>
    <name evidence="2" type="ORF">C823_01409</name>
</gene>
<evidence type="ECO:0000259" key="1">
    <source>
        <dbReference type="Pfam" id="PF13304"/>
    </source>
</evidence>
<dbReference type="AlphaFoldDB" id="N2AY22"/>